<dbReference type="OrthoDB" id="2436196at2"/>
<gene>
    <name evidence="9 11" type="primary">ectA</name>
    <name evidence="11" type="ORF">GCM10011354_19020</name>
</gene>
<proteinExistence type="inferred from homology"/>
<dbReference type="InterPro" id="IPR012772">
    <property type="entry name" value="Ectoine_EctA"/>
</dbReference>
<dbReference type="NCBIfam" id="TIGR02406">
    <property type="entry name" value="ectoine_EctA"/>
    <property type="match status" value="1"/>
</dbReference>
<evidence type="ECO:0000256" key="4">
    <source>
        <dbReference type="ARBA" id="ARBA00012355"/>
    </source>
</evidence>
<keyword evidence="6 9" id="KW-0808">Transferase</keyword>
<reference evidence="11" key="1">
    <citation type="journal article" date="2014" name="Int. J. Syst. Evol. Microbiol.">
        <title>Complete genome sequence of Corynebacterium casei LMG S-19264T (=DSM 44701T), isolated from a smear-ripened cheese.</title>
        <authorList>
            <consortium name="US DOE Joint Genome Institute (JGI-PGF)"/>
            <person name="Walter F."/>
            <person name="Albersmeier A."/>
            <person name="Kalinowski J."/>
            <person name="Ruckert C."/>
        </authorList>
    </citation>
    <scope>NUCLEOTIDE SEQUENCE</scope>
    <source>
        <strain evidence="11">CGMCC 1.14988</strain>
    </source>
</reference>
<evidence type="ECO:0000256" key="6">
    <source>
        <dbReference type="ARBA" id="ARBA00022679"/>
    </source>
</evidence>
<comment type="function">
    <text evidence="1 9">Catalyzes the acetylation of L-2,4-diaminobutyrate (DABA) to gamma-N-acetyl-alpha,gamma-diaminobutyric acid (ADABA) with acetyl coenzyme A.</text>
</comment>
<evidence type="ECO:0000256" key="1">
    <source>
        <dbReference type="ARBA" id="ARBA00003741"/>
    </source>
</evidence>
<dbReference type="EC" id="2.3.1.178" evidence="4 9"/>
<dbReference type="AlphaFoldDB" id="A0A8J3EUQ7"/>
<dbReference type="EMBL" id="BMHA01000006">
    <property type="protein sequence ID" value="GGI06424.1"/>
    <property type="molecule type" value="Genomic_DNA"/>
</dbReference>
<dbReference type="GO" id="GO:0019491">
    <property type="term" value="P:ectoine biosynthetic process"/>
    <property type="evidence" value="ECO:0007669"/>
    <property type="project" value="UniProtKB-UniPathway"/>
</dbReference>
<comment type="pathway">
    <text evidence="2 9">Amine and polyamine biosynthesis; ectoine biosynthesis; L-ectoine from L-aspartate 4-semialdehyde: step 2/3.</text>
</comment>
<evidence type="ECO:0000256" key="7">
    <source>
        <dbReference type="ARBA" id="ARBA00023315"/>
    </source>
</evidence>
<dbReference type="RefSeq" id="WP_130650540.1">
    <property type="nucleotide sequence ID" value="NZ_BMHA01000006.1"/>
</dbReference>
<organism evidence="11 12">
    <name type="scientific">Egicoccus halophilus</name>
    <dbReference type="NCBI Taxonomy" id="1670830"/>
    <lineage>
        <taxon>Bacteria</taxon>
        <taxon>Bacillati</taxon>
        <taxon>Actinomycetota</taxon>
        <taxon>Nitriliruptoria</taxon>
        <taxon>Egicoccales</taxon>
        <taxon>Egicoccaceae</taxon>
        <taxon>Egicoccus</taxon>
    </lineage>
</organism>
<name>A0A8J3EUQ7_9ACTN</name>
<dbReference type="InterPro" id="IPR016181">
    <property type="entry name" value="Acyl_CoA_acyltransferase"/>
</dbReference>
<evidence type="ECO:0000313" key="11">
    <source>
        <dbReference type="EMBL" id="GGI06424.1"/>
    </source>
</evidence>
<comment type="caution">
    <text evidence="11">The sequence shown here is derived from an EMBL/GenBank/DDBJ whole genome shotgun (WGS) entry which is preliminary data.</text>
</comment>
<dbReference type="InterPro" id="IPR000182">
    <property type="entry name" value="GNAT_dom"/>
</dbReference>
<evidence type="ECO:0000313" key="12">
    <source>
        <dbReference type="Proteomes" id="UP000650511"/>
    </source>
</evidence>
<protein>
    <recommendedName>
        <fullName evidence="5 9">L-2,4-diaminobutyric acid acetyltransferase</fullName>
        <shortName evidence="9">DABA acetyltransferase</shortName>
        <ecNumber evidence="4 9">2.3.1.178</ecNumber>
    </recommendedName>
</protein>
<evidence type="ECO:0000259" key="10">
    <source>
        <dbReference type="PROSITE" id="PS51186"/>
    </source>
</evidence>
<keyword evidence="12" id="KW-1185">Reference proteome</keyword>
<feature type="domain" description="N-acetyltransferase" evidence="10">
    <location>
        <begin position="5"/>
        <end position="148"/>
    </location>
</feature>
<comment type="similarity">
    <text evidence="3 9">Belongs to the acetyltransferase family. EctA subfamily.</text>
</comment>
<dbReference type="Proteomes" id="UP000650511">
    <property type="component" value="Unassembled WGS sequence"/>
</dbReference>
<dbReference type="UniPathway" id="UPA00067">
    <property type="reaction ID" value="UER00122"/>
</dbReference>
<sequence>MSDPIRFRGPAASDAADVWRLARDSGALDLNSPYAYLLWCTDFATTTVLAEDATDRRVGFVGGYRPPTDPEAAFVWQVAVAADQRGRGLGRRLLDAFLSRPGTRDGRWLTATVTPSNAASLALFRGYADARGVGCDEHERFPAEVFPAEAGVHEPELALRIGPLPPR</sequence>
<evidence type="ECO:0000256" key="9">
    <source>
        <dbReference type="RuleBase" id="RU365045"/>
    </source>
</evidence>
<dbReference type="GO" id="GO:0033816">
    <property type="term" value="F:diaminobutyrate acetyltransferase activity"/>
    <property type="evidence" value="ECO:0007669"/>
    <property type="project" value="UniProtKB-EC"/>
</dbReference>
<dbReference type="PROSITE" id="PS51186">
    <property type="entry name" value="GNAT"/>
    <property type="match status" value="1"/>
</dbReference>
<dbReference type="Gene3D" id="3.40.630.30">
    <property type="match status" value="1"/>
</dbReference>
<dbReference type="Pfam" id="PF00583">
    <property type="entry name" value="Acetyltransf_1"/>
    <property type="match status" value="1"/>
</dbReference>
<evidence type="ECO:0000256" key="5">
    <source>
        <dbReference type="ARBA" id="ARBA00017935"/>
    </source>
</evidence>
<dbReference type="SUPFAM" id="SSF55729">
    <property type="entry name" value="Acyl-CoA N-acyltransferases (Nat)"/>
    <property type="match status" value="1"/>
</dbReference>
<keyword evidence="7 9" id="KW-0012">Acyltransferase</keyword>
<evidence type="ECO:0000256" key="8">
    <source>
        <dbReference type="ARBA" id="ARBA00048924"/>
    </source>
</evidence>
<evidence type="ECO:0000256" key="3">
    <source>
        <dbReference type="ARBA" id="ARBA00010712"/>
    </source>
</evidence>
<reference evidence="11" key="2">
    <citation type="submission" date="2020-09" db="EMBL/GenBank/DDBJ databases">
        <authorList>
            <person name="Sun Q."/>
            <person name="Zhou Y."/>
        </authorList>
    </citation>
    <scope>NUCLEOTIDE SEQUENCE</scope>
    <source>
        <strain evidence="11">CGMCC 1.14988</strain>
    </source>
</reference>
<evidence type="ECO:0000256" key="2">
    <source>
        <dbReference type="ARBA" id="ARBA00004978"/>
    </source>
</evidence>
<accession>A0A8J3EUQ7</accession>
<comment type="catalytic activity">
    <reaction evidence="8 9">
        <text>L-2,4-diaminobutanoate + acetyl-CoA = (2S)-4-acetamido-2-aminobutanoate + CoA + H(+)</text>
        <dbReference type="Rhea" id="RHEA:16901"/>
        <dbReference type="ChEBI" id="CHEBI:15378"/>
        <dbReference type="ChEBI" id="CHEBI:57287"/>
        <dbReference type="ChEBI" id="CHEBI:57288"/>
        <dbReference type="ChEBI" id="CHEBI:58761"/>
        <dbReference type="ChEBI" id="CHEBI:58929"/>
        <dbReference type="EC" id="2.3.1.178"/>
    </reaction>
</comment>